<dbReference type="PANTHER" id="PTHR32329:SF2">
    <property type="entry name" value="BIFUNCTIONAL PROTEIN [INCLUDES 2-HYDROXYACYL-COA DEHYDRATASE (N-TER) AND ITS ACTIVATOR DOMAIN (C_TERM)"/>
    <property type="match status" value="1"/>
</dbReference>
<organism evidence="2 3">
    <name type="scientific">Candidatus Aquicultor primus</name>
    <dbReference type="NCBI Taxonomy" id="1797195"/>
    <lineage>
        <taxon>Bacteria</taxon>
        <taxon>Bacillati</taxon>
        <taxon>Actinomycetota</taxon>
        <taxon>Candidatus Aquicultoria</taxon>
        <taxon>Candidatus Aquicultorales</taxon>
        <taxon>Candidatus Aquicultoraceae</taxon>
        <taxon>Candidatus Aquicultor</taxon>
    </lineage>
</organism>
<accession>A0A1F2UQ08</accession>
<dbReference type="Gene3D" id="3.40.50.11900">
    <property type="match status" value="1"/>
</dbReference>
<gene>
    <name evidence="2" type="ORF">A2074_07265</name>
</gene>
<dbReference type="Pfam" id="PF09989">
    <property type="entry name" value="DUF2229"/>
    <property type="match status" value="1"/>
</dbReference>
<protein>
    <recommendedName>
        <fullName evidence="1">DUF2229 domain-containing protein</fullName>
    </recommendedName>
</protein>
<dbReference type="PANTHER" id="PTHR32329">
    <property type="entry name" value="BIFUNCTIONAL PROTEIN [INCLUDES 2-HYDROXYACYL-COA DEHYDRATASE (N-TER) AND ITS ACTIVATOR DOMAIN (C_TERM)-RELATED"/>
    <property type="match status" value="1"/>
</dbReference>
<evidence type="ECO:0000313" key="2">
    <source>
        <dbReference type="EMBL" id="OFW35052.1"/>
    </source>
</evidence>
<reference evidence="2 3" key="1">
    <citation type="journal article" date="2016" name="Nat. Commun.">
        <title>Thousands of microbial genomes shed light on interconnected biogeochemical processes in an aquifer system.</title>
        <authorList>
            <person name="Anantharaman K."/>
            <person name="Brown C.T."/>
            <person name="Hug L.A."/>
            <person name="Sharon I."/>
            <person name="Castelle C.J."/>
            <person name="Probst A.J."/>
            <person name="Thomas B.C."/>
            <person name="Singh A."/>
            <person name="Wilkins M.J."/>
            <person name="Karaoz U."/>
            <person name="Brodie E.L."/>
            <person name="Williams K.H."/>
            <person name="Hubbard S.S."/>
            <person name="Banfield J.F."/>
        </authorList>
    </citation>
    <scope>NUCLEOTIDE SEQUENCE [LARGE SCALE GENOMIC DNA]</scope>
</reference>
<dbReference type="InterPro" id="IPR051805">
    <property type="entry name" value="Dehydratase_Activator_Redct"/>
</dbReference>
<name>A0A1F2UQ08_9ACTN</name>
<comment type="caution">
    <text evidence="2">The sequence shown here is derived from an EMBL/GenBank/DDBJ whole genome shotgun (WGS) entry which is preliminary data.</text>
</comment>
<sequence length="318" mass="35474">MCATVGVPQALLYYKYFPLWSTFLDGLGAEVVVSGATTKKMINTGTSLGENELCLPVKVFFGHLVDLKDKADALFVPRVVSVEKRAYTCPKFLGLPDLARSVDGSLPDILDPVFNSRLSRRKYYEAIFDFGKTFTRNKVRIIRAWSAGLTAQKAYERRLEAGLTPMEAMAGEAAAPAGGSLRIGIAGHPYNIYDPYTSLNLIKKLRQWDIDVVTTEMLPAKVLHKEAGRLPKRLFWSYEQEVVGSVFHWLNTKSVDGIIYVLSFACGPDSLVQALLESETRRKGGMPLMSLVVDEHSGEAGMITRVEAFVDMLRWRRQ</sequence>
<evidence type="ECO:0000259" key="1">
    <source>
        <dbReference type="Pfam" id="PF09989"/>
    </source>
</evidence>
<dbReference type="InterPro" id="IPR018709">
    <property type="entry name" value="CoA_activase_DUF2229"/>
</dbReference>
<dbReference type="AlphaFoldDB" id="A0A1F2UQ08"/>
<evidence type="ECO:0000313" key="3">
    <source>
        <dbReference type="Proteomes" id="UP000178086"/>
    </source>
</evidence>
<proteinExistence type="predicted"/>
<feature type="domain" description="DUF2229" evidence="1">
    <location>
        <begin position="4"/>
        <end position="218"/>
    </location>
</feature>
<dbReference type="Proteomes" id="UP000178086">
    <property type="component" value="Unassembled WGS sequence"/>
</dbReference>
<dbReference type="EMBL" id="MELI01000024">
    <property type="protein sequence ID" value="OFW35052.1"/>
    <property type="molecule type" value="Genomic_DNA"/>
</dbReference>